<dbReference type="AlphaFoldDB" id="A0A8T0V088"/>
<gene>
    <name evidence="2" type="ORF">PVAP13_3KG263668</name>
</gene>
<evidence type="ECO:0000313" key="2">
    <source>
        <dbReference type="EMBL" id="KAG2627818.1"/>
    </source>
</evidence>
<evidence type="ECO:0000256" key="1">
    <source>
        <dbReference type="SAM" id="MobiDB-lite"/>
    </source>
</evidence>
<accession>A0A8T0V088</accession>
<feature type="region of interest" description="Disordered" evidence="1">
    <location>
        <begin position="17"/>
        <end position="38"/>
    </location>
</feature>
<sequence>MNAKVGGPQYETKGLIHVSAPDHPEAGRPNFPFERGPDLCREDRTSDCRGPAVWL</sequence>
<protein>
    <submittedName>
        <fullName evidence="2">Uncharacterized protein</fullName>
    </submittedName>
</protein>
<organism evidence="2 3">
    <name type="scientific">Panicum virgatum</name>
    <name type="common">Blackwell switchgrass</name>
    <dbReference type="NCBI Taxonomy" id="38727"/>
    <lineage>
        <taxon>Eukaryota</taxon>
        <taxon>Viridiplantae</taxon>
        <taxon>Streptophyta</taxon>
        <taxon>Embryophyta</taxon>
        <taxon>Tracheophyta</taxon>
        <taxon>Spermatophyta</taxon>
        <taxon>Magnoliopsida</taxon>
        <taxon>Liliopsida</taxon>
        <taxon>Poales</taxon>
        <taxon>Poaceae</taxon>
        <taxon>PACMAD clade</taxon>
        <taxon>Panicoideae</taxon>
        <taxon>Panicodae</taxon>
        <taxon>Paniceae</taxon>
        <taxon>Panicinae</taxon>
        <taxon>Panicum</taxon>
        <taxon>Panicum sect. Hiantes</taxon>
    </lineage>
</organism>
<keyword evidence="3" id="KW-1185">Reference proteome</keyword>
<dbReference type="EMBL" id="CM029041">
    <property type="protein sequence ID" value="KAG2627818.1"/>
    <property type="molecule type" value="Genomic_DNA"/>
</dbReference>
<reference evidence="2" key="1">
    <citation type="submission" date="2020-05" db="EMBL/GenBank/DDBJ databases">
        <title>WGS assembly of Panicum virgatum.</title>
        <authorList>
            <person name="Lovell J.T."/>
            <person name="Jenkins J."/>
            <person name="Shu S."/>
            <person name="Juenger T.E."/>
            <person name="Schmutz J."/>
        </authorList>
    </citation>
    <scope>NUCLEOTIDE SEQUENCE</scope>
    <source>
        <strain evidence="2">AP13</strain>
    </source>
</reference>
<name>A0A8T0V088_PANVG</name>
<evidence type="ECO:0000313" key="3">
    <source>
        <dbReference type="Proteomes" id="UP000823388"/>
    </source>
</evidence>
<proteinExistence type="predicted"/>
<dbReference type="Proteomes" id="UP000823388">
    <property type="component" value="Chromosome 3K"/>
</dbReference>
<comment type="caution">
    <text evidence="2">The sequence shown here is derived from an EMBL/GenBank/DDBJ whole genome shotgun (WGS) entry which is preliminary data.</text>
</comment>